<dbReference type="SUPFAM" id="SSF48403">
    <property type="entry name" value="Ankyrin repeat"/>
    <property type="match status" value="1"/>
</dbReference>
<dbReference type="AlphaFoldDB" id="A0AAV9TYU6"/>
<dbReference type="EMBL" id="JAVHNQ010000015">
    <property type="protein sequence ID" value="KAK6332389.1"/>
    <property type="molecule type" value="Genomic_DNA"/>
</dbReference>
<name>A0AAV9TYU6_9PEZI</name>
<organism evidence="1 2">
    <name type="scientific">Orbilia brochopaga</name>
    <dbReference type="NCBI Taxonomy" id="3140254"/>
    <lineage>
        <taxon>Eukaryota</taxon>
        <taxon>Fungi</taxon>
        <taxon>Dikarya</taxon>
        <taxon>Ascomycota</taxon>
        <taxon>Pezizomycotina</taxon>
        <taxon>Orbiliomycetes</taxon>
        <taxon>Orbiliales</taxon>
        <taxon>Orbiliaceae</taxon>
        <taxon>Orbilia</taxon>
    </lineage>
</organism>
<dbReference type="Proteomes" id="UP001375240">
    <property type="component" value="Unassembled WGS sequence"/>
</dbReference>
<gene>
    <name evidence="1" type="ORF">TWF696_003106</name>
</gene>
<keyword evidence="2" id="KW-1185">Reference proteome</keyword>
<accession>A0AAV9TYU6</accession>
<evidence type="ECO:0000313" key="2">
    <source>
        <dbReference type="Proteomes" id="UP001375240"/>
    </source>
</evidence>
<dbReference type="Gene3D" id="1.25.40.20">
    <property type="entry name" value="Ankyrin repeat-containing domain"/>
    <property type="match status" value="1"/>
</dbReference>
<evidence type="ECO:0000313" key="1">
    <source>
        <dbReference type="EMBL" id="KAK6332389.1"/>
    </source>
</evidence>
<protein>
    <recommendedName>
        <fullName evidence="3">Fungal N-terminal domain-containing protein</fullName>
    </recommendedName>
</protein>
<dbReference type="InterPro" id="IPR036770">
    <property type="entry name" value="Ankyrin_rpt-contain_sf"/>
</dbReference>
<proteinExistence type="predicted"/>
<comment type="caution">
    <text evidence="1">The sequence shown here is derived from an EMBL/GenBank/DDBJ whole genome shotgun (WGS) entry which is preliminary data.</text>
</comment>
<reference evidence="1 2" key="1">
    <citation type="submission" date="2019-10" db="EMBL/GenBank/DDBJ databases">
        <authorList>
            <person name="Palmer J.M."/>
        </authorList>
    </citation>
    <scope>NUCLEOTIDE SEQUENCE [LARGE SCALE GENOMIC DNA]</scope>
    <source>
        <strain evidence="1 2">TWF696</strain>
    </source>
</reference>
<evidence type="ECO:0008006" key="3">
    <source>
        <dbReference type="Google" id="ProtNLM"/>
    </source>
</evidence>
<sequence length="849" mass="95690">MDPFSGIGAAASILQLVEVAFKSASALYKACELIKSTPKQVQSFRESLSFNLDLLKSLNVQLSKAKAENRDLGDVAPLLEEAISTFHADIADILKPIETKYAQSKKLKGKIQIALTGEGEWQRIGAKIQSHQLQLAAASGQLSNVLAMEQLNILDQVEAEVQLLHEEIKFPLQSVQNGVYNIQNQNISLESSLEKMMALQLHNMEQARYQHDEIRYTLKTNQEESVNHFNNIEEALSLSQDKISVLEEKSDEIADLLYQARDDAKKNGGMAMHSLALLEKLGSIVDAGQPDDGNISLSIDERAKRARRNDRLSAAIRRIGKLAQGCKDTTYIEDDDAEEYQTSIQDILEVLQESQDGGVSLKRELAQLARRVLGVDSMYVEQSPAAWLNNKLAKEGNVVAKHLYGFNPDTVESKGFRKEQKLEGDLGAMVLSCRNEKRTAMSDSTGLIKVQSTRLYFRQEPSVEEGETKPAQAWKIEDISGTQRAPGLATPLIIRMYNVRSFERHDANSPWRMAMNGDLSRLQAAFASRMVNIYDVDEEGRTLLHAVVETIRHRNRPEEHAKRLQVCKFLLHQGADTNTLNNQGKSPINYLRSTVYDSQPSFVRLDVAQEAFDEILGSIFTNYSSPYDGEEALVVAVRGLMGGSSLFFDRLLGRLKSTGELDLNSYDASDNAVMLEFATATTDDIDVLLDNFEIAIKHGGDIHARTRDTKESCLHLIVRQIKENFTGTESMTSQQQWNFFLQRWLKLHVPRMKKMLEFGADIFATDAQPLIFSDGRNICYSVTRTMYRWAIQDHWWEAVEAAGYTRTGILEKEASDLGVTRREYETYLEDLAKETIDSLRQRFRIVELQ</sequence>